<keyword evidence="2 3" id="KW-0408">Iron</keyword>
<dbReference type="SUPFAM" id="SSF48452">
    <property type="entry name" value="TPR-like"/>
    <property type="match status" value="1"/>
</dbReference>
<proteinExistence type="predicted"/>
<dbReference type="AlphaFoldDB" id="A0A6N9HHW0"/>
<keyword evidence="7" id="KW-1185">Reference proteome</keyword>
<name>A0A6N9HHW0_9BURK</name>
<evidence type="ECO:0000256" key="4">
    <source>
        <dbReference type="SAM" id="MobiDB-lite"/>
    </source>
</evidence>
<dbReference type="PANTHER" id="PTHR45588">
    <property type="entry name" value="TPR DOMAIN-CONTAINING PROTEIN"/>
    <property type="match status" value="1"/>
</dbReference>
<evidence type="ECO:0000256" key="3">
    <source>
        <dbReference type="PROSITE-ProRule" id="PRU00433"/>
    </source>
</evidence>
<dbReference type="PROSITE" id="PS51007">
    <property type="entry name" value="CYTC"/>
    <property type="match status" value="1"/>
</dbReference>
<evidence type="ECO:0000313" key="6">
    <source>
        <dbReference type="EMBL" id="MYN02663.1"/>
    </source>
</evidence>
<dbReference type="GO" id="GO:0009055">
    <property type="term" value="F:electron transfer activity"/>
    <property type="evidence" value="ECO:0007669"/>
    <property type="project" value="InterPro"/>
</dbReference>
<dbReference type="Gene3D" id="1.25.40.10">
    <property type="entry name" value="Tetratricopeptide repeat domain"/>
    <property type="match status" value="2"/>
</dbReference>
<dbReference type="GO" id="GO:0046872">
    <property type="term" value="F:metal ion binding"/>
    <property type="evidence" value="ECO:0007669"/>
    <property type="project" value="UniProtKB-KW"/>
</dbReference>
<comment type="caution">
    <text evidence="6">The sequence shown here is derived from an EMBL/GenBank/DDBJ whole genome shotgun (WGS) entry which is preliminary data.</text>
</comment>
<dbReference type="GO" id="GO:0020037">
    <property type="term" value="F:heme binding"/>
    <property type="evidence" value="ECO:0007669"/>
    <property type="project" value="InterPro"/>
</dbReference>
<evidence type="ECO:0000259" key="5">
    <source>
        <dbReference type="PROSITE" id="PS51007"/>
    </source>
</evidence>
<keyword evidence="1 3" id="KW-0479">Metal-binding</keyword>
<organism evidence="6 7">
    <name type="scientific">Pseudoduganella guangdongensis</name>
    <dbReference type="NCBI Taxonomy" id="2692179"/>
    <lineage>
        <taxon>Bacteria</taxon>
        <taxon>Pseudomonadati</taxon>
        <taxon>Pseudomonadota</taxon>
        <taxon>Betaproteobacteria</taxon>
        <taxon>Burkholderiales</taxon>
        <taxon>Oxalobacteraceae</taxon>
        <taxon>Telluria group</taxon>
        <taxon>Pseudoduganella</taxon>
    </lineage>
</organism>
<evidence type="ECO:0000313" key="7">
    <source>
        <dbReference type="Proteomes" id="UP000448575"/>
    </source>
</evidence>
<evidence type="ECO:0000256" key="2">
    <source>
        <dbReference type="ARBA" id="ARBA00023004"/>
    </source>
</evidence>
<reference evidence="6 7" key="1">
    <citation type="submission" date="2019-12" db="EMBL/GenBank/DDBJ databases">
        <title>Novel species isolated from a subtropical stream in China.</title>
        <authorList>
            <person name="Lu H."/>
        </authorList>
    </citation>
    <scope>NUCLEOTIDE SEQUENCE [LARGE SCALE GENOMIC DNA]</scope>
    <source>
        <strain evidence="6 7">DS3</strain>
    </source>
</reference>
<accession>A0A6N9HHW0</accession>
<dbReference type="InterPro" id="IPR009056">
    <property type="entry name" value="Cyt_c-like_dom"/>
</dbReference>
<keyword evidence="3" id="KW-0349">Heme</keyword>
<dbReference type="PANTHER" id="PTHR45588:SF1">
    <property type="entry name" value="WW DOMAIN-CONTAINING PROTEIN"/>
    <property type="match status" value="1"/>
</dbReference>
<dbReference type="InterPro" id="IPR011990">
    <property type="entry name" value="TPR-like_helical_dom_sf"/>
</dbReference>
<evidence type="ECO:0000256" key="1">
    <source>
        <dbReference type="ARBA" id="ARBA00022723"/>
    </source>
</evidence>
<dbReference type="InterPro" id="IPR019734">
    <property type="entry name" value="TPR_rpt"/>
</dbReference>
<protein>
    <recommendedName>
        <fullName evidence="5">Cytochrome c domain-containing protein</fullName>
    </recommendedName>
</protein>
<dbReference type="SMART" id="SM00028">
    <property type="entry name" value="TPR"/>
    <property type="match status" value="2"/>
</dbReference>
<dbReference type="Proteomes" id="UP000448575">
    <property type="component" value="Unassembled WGS sequence"/>
</dbReference>
<feature type="compositionally biased region" description="Polar residues" evidence="4">
    <location>
        <begin position="12"/>
        <end position="21"/>
    </location>
</feature>
<feature type="region of interest" description="Disordered" evidence="4">
    <location>
        <begin position="1"/>
        <end position="31"/>
    </location>
</feature>
<feature type="domain" description="Cytochrome c" evidence="5">
    <location>
        <begin position="59"/>
        <end position="154"/>
    </location>
</feature>
<sequence length="541" mass="58387">MLAQAETAPFKPTQQARQAEQASPPPLYKDLGQLQMPVTTRSPRAQAYFNQGLRLLFAFNHAEAARAFRAAQQADPQCAMCHWGEALVLGPNINAPMFPEAVAPAAAAAARAQAAAGPASPVEQALVRAVVQRYSAQPGAERAALDQAYAAAMTEAARSFPNHDTVQVLFAEALMDLSPWDYWEAGGARPKGRTAEVVDALERVLERNPSHPGAIHYYIHAVEASTHPDKALPYARQLARQIPGAGHIVHMPSHIYYRVGLYKEALQSNLDAIAIDEKYFKGAASDAVYKGAYYPHNIHFAMVSALMGGDAKATLHATQRLEKSISPDLLRAIPSMQPVRAAPYFAHVQFSAPDTLLALPEPGAEFVLLQAMWHYARAVGYARKGLWAESQQQVDAIAAIEQKADFKPVTDWGVPGPSIAKTARLVAGGKLAEAKGDLPAAISAFTAAVAVQDTLPYTEPPYWYYPVRQSLGAVLLKAGRLDEAEAAFRASFAKTPSNGWALRGLVEVYEKRGDKAAAAATRKRFAATWLGPKGGPELSRL</sequence>
<dbReference type="EMBL" id="WWCJ01000007">
    <property type="protein sequence ID" value="MYN02663.1"/>
    <property type="molecule type" value="Genomic_DNA"/>
</dbReference>
<gene>
    <name evidence="6" type="ORF">GTP41_11200</name>
</gene>